<feature type="compositionally biased region" description="Low complexity" evidence="1">
    <location>
        <begin position="286"/>
        <end position="307"/>
    </location>
</feature>
<feature type="region of interest" description="Disordered" evidence="1">
    <location>
        <begin position="220"/>
        <end position="394"/>
    </location>
</feature>
<dbReference type="EMBL" id="SNRY01004350">
    <property type="protein sequence ID" value="KAA6317954.1"/>
    <property type="molecule type" value="Genomic_DNA"/>
</dbReference>
<feature type="compositionally biased region" description="Low complexity" evidence="1">
    <location>
        <begin position="323"/>
        <end position="387"/>
    </location>
</feature>
<proteinExistence type="predicted"/>
<dbReference type="AlphaFoldDB" id="A0A5J4QAL3"/>
<feature type="compositionally biased region" description="Low complexity" evidence="1">
    <location>
        <begin position="220"/>
        <end position="235"/>
    </location>
</feature>
<feature type="non-terminal residue" evidence="2">
    <location>
        <position position="1"/>
    </location>
</feature>
<evidence type="ECO:0008006" key="3">
    <source>
        <dbReference type="Google" id="ProtNLM"/>
    </source>
</evidence>
<reference evidence="2" key="1">
    <citation type="submission" date="2019-03" db="EMBL/GenBank/DDBJ databases">
        <title>Single cell metagenomics reveals metabolic interactions within the superorganism composed of flagellate Streblomastix strix and complex community of Bacteroidetes bacteria on its surface.</title>
        <authorList>
            <person name="Treitli S.C."/>
            <person name="Kolisko M."/>
            <person name="Husnik F."/>
            <person name="Keeling P."/>
            <person name="Hampl V."/>
        </authorList>
    </citation>
    <scope>NUCLEOTIDE SEQUENCE</scope>
    <source>
        <strain evidence="2">STM</strain>
    </source>
</reference>
<protein>
    <recommendedName>
        <fullName evidence="3">Vitellogenin II</fullName>
    </recommendedName>
</protein>
<name>A0A5J4QAL3_9ZZZZ</name>
<feature type="compositionally biased region" description="Polar residues" evidence="1">
    <location>
        <begin position="275"/>
        <end position="285"/>
    </location>
</feature>
<comment type="caution">
    <text evidence="2">The sequence shown here is derived from an EMBL/GenBank/DDBJ whole genome shotgun (WGS) entry which is preliminary data.</text>
</comment>
<organism evidence="2">
    <name type="scientific">termite gut metagenome</name>
    <dbReference type="NCBI Taxonomy" id="433724"/>
    <lineage>
        <taxon>unclassified sequences</taxon>
        <taxon>metagenomes</taxon>
        <taxon>organismal metagenomes</taxon>
    </lineage>
</organism>
<accession>A0A5J4QAL3</accession>
<evidence type="ECO:0000313" key="2">
    <source>
        <dbReference type="EMBL" id="KAA6317954.1"/>
    </source>
</evidence>
<gene>
    <name evidence="2" type="ORF">EZS27_031973</name>
</gene>
<sequence>AQNYDDDLYYIPEKALTKKEVKTTATTIYATPQTTIVIGDRQTRKIRDVDEYNRRYGSSSDQLESNGNTLYIEEKKATDRGDGEWINGFNGSQDDYEYAGRIIRFRNPRYAVHVSSPLYWEVVYGLNSWDWNVYTDGWYAYAFPAFPNRLWWDWRFNSFGTGWGSYYSWNYAGSWGGYYHPYPSCYYPYYYGGGWHHSHNSGYWARNVYYNDRRPVYGSNRTSAGSSVSSRRSATYTHSHVRRIDNGTIAREQNDTPGAQSRRSSSSSIRVAGTKVNSGNERQGVTTRSNNPSSRTTTYTRPGSTRNADVSESKTNESTYTPGSSAASPSRRSSNESSRSSYGNTSSSPSSSRQSGYSSSGSSSRSSSSYSSSSSSPSGSRSSSSGSSSGGRRR</sequence>
<evidence type="ECO:0000256" key="1">
    <source>
        <dbReference type="SAM" id="MobiDB-lite"/>
    </source>
</evidence>